<dbReference type="GO" id="GO:0016787">
    <property type="term" value="F:hydrolase activity"/>
    <property type="evidence" value="ECO:0007669"/>
    <property type="project" value="UniProtKB-KW"/>
</dbReference>
<dbReference type="HAMAP" id="MF_00265">
    <property type="entry name" value="VapC_Nob1"/>
    <property type="match status" value="1"/>
</dbReference>
<dbReference type="GO" id="GO:0090729">
    <property type="term" value="F:toxin activity"/>
    <property type="evidence" value="ECO:0007669"/>
    <property type="project" value="UniProtKB-KW"/>
</dbReference>
<dbReference type="InterPro" id="IPR029060">
    <property type="entry name" value="PIN-like_dom_sf"/>
</dbReference>
<dbReference type="AlphaFoldDB" id="A0A1G6GHB2"/>
<name>A0A1G6GHB2_9MICO</name>
<dbReference type="SUPFAM" id="SSF88723">
    <property type="entry name" value="PIN domain-like"/>
    <property type="match status" value="1"/>
</dbReference>
<dbReference type="EMBL" id="FMYG01000001">
    <property type="protein sequence ID" value="SDB81391.1"/>
    <property type="molecule type" value="Genomic_DNA"/>
</dbReference>
<dbReference type="EC" id="3.1.-.-" evidence="6"/>
<keyword evidence="1 6" id="KW-1277">Toxin-antitoxin system</keyword>
<evidence type="ECO:0000313" key="9">
    <source>
        <dbReference type="Proteomes" id="UP000183203"/>
    </source>
</evidence>
<protein>
    <recommendedName>
        <fullName evidence="6">Ribonuclease VapC</fullName>
        <shortName evidence="6">RNase VapC</shortName>
        <ecNumber evidence="6">3.1.-.-</ecNumber>
    </recommendedName>
    <alternativeName>
        <fullName evidence="6">Toxin VapC</fullName>
    </alternativeName>
</protein>
<comment type="function">
    <text evidence="6">Toxic component of a toxin-antitoxin (TA) system. An RNase.</text>
</comment>
<dbReference type="Pfam" id="PF01850">
    <property type="entry name" value="PIN"/>
    <property type="match status" value="1"/>
</dbReference>
<dbReference type="GO" id="GO:0000287">
    <property type="term" value="F:magnesium ion binding"/>
    <property type="evidence" value="ECO:0007669"/>
    <property type="project" value="UniProtKB-UniRule"/>
</dbReference>
<feature type="binding site" evidence="6">
    <location>
        <position position="5"/>
    </location>
    <ligand>
        <name>Mg(2+)</name>
        <dbReference type="ChEBI" id="CHEBI:18420"/>
    </ligand>
</feature>
<feature type="domain" description="PIN" evidence="7">
    <location>
        <begin position="2"/>
        <end position="119"/>
    </location>
</feature>
<organism evidence="8 9">
    <name type="scientific">Microbacterium enclense</name>
    <dbReference type="NCBI Taxonomy" id="993073"/>
    <lineage>
        <taxon>Bacteria</taxon>
        <taxon>Bacillati</taxon>
        <taxon>Actinomycetota</taxon>
        <taxon>Actinomycetes</taxon>
        <taxon>Micrococcales</taxon>
        <taxon>Microbacteriaceae</taxon>
        <taxon>Microbacterium</taxon>
    </lineage>
</organism>
<dbReference type="GO" id="GO:0004540">
    <property type="term" value="F:RNA nuclease activity"/>
    <property type="evidence" value="ECO:0007669"/>
    <property type="project" value="InterPro"/>
</dbReference>
<evidence type="ECO:0000256" key="2">
    <source>
        <dbReference type="ARBA" id="ARBA00022722"/>
    </source>
</evidence>
<accession>A0A1G6GHB2</accession>
<evidence type="ECO:0000256" key="3">
    <source>
        <dbReference type="ARBA" id="ARBA00022723"/>
    </source>
</evidence>
<keyword evidence="3 6" id="KW-0479">Metal-binding</keyword>
<comment type="similarity">
    <text evidence="6">Belongs to the PINc/VapC protein family.</text>
</comment>
<feature type="binding site" evidence="6">
    <location>
        <position position="94"/>
    </location>
    <ligand>
        <name>Mg(2+)</name>
        <dbReference type="ChEBI" id="CHEBI:18420"/>
    </ligand>
</feature>
<evidence type="ECO:0000259" key="7">
    <source>
        <dbReference type="Pfam" id="PF01850"/>
    </source>
</evidence>
<dbReference type="InterPro" id="IPR002716">
    <property type="entry name" value="PIN_dom"/>
</dbReference>
<gene>
    <name evidence="6" type="primary">vapC</name>
    <name evidence="8" type="ORF">SAMN05216418_0242</name>
</gene>
<evidence type="ECO:0000256" key="1">
    <source>
        <dbReference type="ARBA" id="ARBA00022649"/>
    </source>
</evidence>
<evidence type="ECO:0000256" key="6">
    <source>
        <dbReference type="HAMAP-Rule" id="MF_00265"/>
    </source>
</evidence>
<proteinExistence type="inferred from homology"/>
<comment type="cofactor">
    <cofactor evidence="6">
        <name>Mg(2+)</name>
        <dbReference type="ChEBI" id="CHEBI:18420"/>
    </cofactor>
</comment>
<reference evidence="8 9" key="1">
    <citation type="submission" date="2016-09" db="EMBL/GenBank/DDBJ databases">
        <authorList>
            <person name="Capua I."/>
            <person name="De Benedictis P."/>
            <person name="Joannis T."/>
            <person name="Lombin L.H."/>
            <person name="Cattoli G."/>
        </authorList>
    </citation>
    <scope>NUCLEOTIDE SEQUENCE [LARGE SCALE GENOMIC DNA]</scope>
    <source>
        <strain evidence="8 9">NIO-1002</strain>
    </source>
</reference>
<evidence type="ECO:0000313" key="8">
    <source>
        <dbReference type="EMBL" id="SDB81391.1"/>
    </source>
</evidence>
<dbReference type="InterPro" id="IPR022907">
    <property type="entry name" value="VapC_family"/>
</dbReference>
<dbReference type="Proteomes" id="UP000183203">
    <property type="component" value="Unassembled WGS sequence"/>
</dbReference>
<dbReference type="STRING" id="993073.AS029_00055"/>
<keyword evidence="5 6" id="KW-0460">Magnesium</keyword>
<keyword evidence="6" id="KW-0800">Toxin</keyword>
<keyword evidence="2 6" id="KW-0540">Nuclease</keyword>
<evidence type="ECO:0000256" key="4">
    <source>
        <dbReference type="ARBA" id="ARBA00022801"/>
    </source>
</evidence>
<sequence>MIYVDSCLIIYAVERDDALGERARAVLSSAELPLALSPLVMLESLVRPMRDGDAQAQLTMWSAFDAFELLPVEPDTFLDAAMLRARYRGLQTADAVHLAVARQTGCTALWTNDSRLEAAAPGLAIDVIGAPS</sequence>
<evidence type="ECO:0000256" key="5">
    <source>
        <dbReference type="ARBA" id="ARBA00022842"/>
    </source>
</evidence>
<keyword evidence="4 6" id="KW-0378">Hydrolase</keyword>
<dbReference type="Gene3D" id="3.40.50.1010">
    <property type="entry name" value="5'-nuclease"/>
    <property type="match status" value="1"/>
</dbReference>
<dbReference type="RefSeq" id="WP_058230590.1">
    <property type="nucleotide sequence ID" value="NZ_FMYG01000001.1"/>
</dbReference>